<dbReference type="GO" id="GO:0033202">
    <property type="term" value="C:DNA helicase complex"/>
    <property type="evidence" value="ECO:0007669"/>
    <property type="project" value="TreeGrafter"/>
</dbReference>
<keyword evidence="4 11" id="KW-0347">Helicase</keyword>
<dbReference type="GO" id="GO:0003677">
    <property type="term" value="F:DNA binding"/>
    <property type="evidence" value="ECO:0007669"/>
    <property type="project" value="UniProtKB-KW"/>
</dbReference>
<evidence type="ECO:0000256" key="1">
    <source>
        <dbReference type="ARBA" id="ARBA00009922"/>
    </source>
</evidence>
<dbReference type="GO" id="GO:0005524">
    <property type="term" value="F:ATP binding"/>
    <property type="evidence" value="ECO:0007669"/>
    <property type="project" value="UniProtKB-UniRule"/>
</dbReference>
<keyword evidence="7" id="KW-0413">Isomerase</keyword>
<evidence type="ECO:0000256" key="9">
    <source>
        <dbReference type="ARBA" id="ARBA00034808"/>
    </source>
</evidence>
<organism evidence="14 15">
    <name type="scientific">Mycoplasma nasistruthionis</name>
    <dbReference type="NCBI Taxonomy" id="353852"/>
    <lineage>
        <taxon>Bacteria</taxon>
        <taxon>Bacillati</taxon>
        <taxon>Mycoplasmatota</taxon>
        <taxon>Mollicutes</taxon>
        <taxon>Mycoplasmataceae</taxon>
        <taxon>Mycoplasma</taxon>
    </lineage>
</organism>
<keyword evidence="5 11" id="KW-0067">ATP-binding</keyword>
<comment type="similarity">
    <text evidence="1">Belongs to the helicase family. UvrD subfamily.</text>
</comment>
<keyword evidence="6" id="KW-0238">DNA-binding</keyword>
<comment type="catalytic activity">
    <reaction evidence="8">
        <text>Couples ATP hydrolysis with the unwinding of duplex DNA by translocating in the 3'-5' direction.</text>
        <dbReference type="EC" id="5.6.2.4"/>
    </reaction>
</comment>
<evidence type="ECO:0000256" key="2">
    <source>
        <dbReference type="ARBA" id="ARBA00022741"/>
    </source>
</evidence>
<gene>
    <name evidence="14" type="ORF">FIV53_01125</name>
</gene>
<feature type="domain" description="UvrD-like helicase C-terminal" evidence="13">
    <location>
        <begin position="292"/>
        <end position="566"/>
    </location>
</feature>
<comment type="catalytic activity">
    <reaction evidence="10">
        <text>ATP + H2O = ADP + phosphate + H(+)</text>
        <dbReference type="Rhea" id="RHEA:13065"/>
        <dbReference type="ChEBI" id="CHEBI:15377"/>
        <dbReference type="ChEBI" id="CHEBI:15378"/>
        <dbReference type="ChEBI" id="CHEBI:30616"/>
        <dbReference type="ChEBI" id="CHEBI:43474"/>
        <dbReference type="ChEBI" id="CHEBI:456216"/>
        <dbReference type="EC" id="5.6.2.4"/>
    </reaction>
</comment>
<proteinExistence type="inferred from homology"/>
<dbReference type="GO" id="GO:0016887">
    <property type="term" value="F:ATP hydrolysis activity"/>
    <property type="evidence" value="ECO:0007669"/>
    <property type="project" value="RHEA"/>
</dbReference>
<dbReference type="Pfam" id="PF13361">
    <property type="entry name" value="UvrD_C"/>
    <property type="match status" value="1"/>
</dbReference>
<dbReference type="PROSITE" id="PS51217">
    <property type="entry name" value="UVRD_HELICASE_CTER"/>
    <property type="match status" value="1"/>
</dbReference>
<dbReference type="CDD" id="cd17932">
    <property type="entry name" value="DEXQc_UvrD"/>
    <property type="match status" value="1"/>
</dbReference>
<dbReference type="SUPFAM" id="SSF52540">
    <property type="entry name" value="P-loop containing nucleoside triphosphate hydrolases"/>
    <property type="match status" value="1"/>
</dbReference>
<dbReference type="Gene3D" id="3.40.50.300">
    <property type="entry name" value="P-loop containing nucleotide triphosphate hydrolases"/>
    <property type="match status" value="2"/>
</dbReference>
<name>A0A4Y6I6B4_9MOLU</name>
<feature type="binding site" evidence="11">
    <location>
        <begin position="31"/>
        <end position="38"/>
    </location>
    <ligand>
        <name>ATP</name>
        <dbReference type="ChEBI" id="CHEBI:30616"/>
    </ligand>
</feature>
<dbReference type="InterPro" id="IPR013986">
    <property type="entry name" value="DExx_box_DNA_helicase_dom_sf"/>
</dbReference>
<evidence type="ECO:0000256" key="8">
    <source>
        <dbReference type="ARBA" id="ARBA00034617"/>
    </source>
</evidence>
<evidence type="ECO:0000256" key="4">
    <source>
        <dbReference type="ARBA" id="ARBA00022806"/>
    </source>
</evidence>
<keyword evidence="15" id="KW-1185">Reference proteome</keyword>
<accession>A0A4Y6I6B4</accession>
<evidence type="ECO:0000259" key="12">
    <source>
        <dbReference type="PROSITE" id="PS51198"/>
    </source>
</evidence>
<dbReference type="GO" id="GO:0043138">
    <property type="term" value="F:3'-5' DNA helicase activity"/>
    <property type="evidence" value="ECO:0007669"/>
    <property type="project" value="UniProtKB-EC"/>
</dbReference>
<dbReference type="InterPro" id="IPR014017">
    <property type="entry name" value="DNA_helicase_UvrD-like_C"/>
</dbReference>
<evidence type="ECO:0000256" key="11">
    <source>
        <dbReference type="PROSITE-ProRule" id="PRU00560"/>
    </source>
</evidence>
<dbReference type="AlphaFoldDB" id="A0A4Y6I6B4"/>
<keyword evidence="2 11" id="KW-0547">Nucleotide-binding</keyword>
<dbReference type="EC" id="5.6.2.4" evidence="9"/>
<reference evidence="14 15" key="1">
    <citation type="submission" date="2019-06" db="EMBL/GenBank/DDBJ databases">
        <title>Mycoplasma nasistruthionis sp. nov. str Ms03.</title>
        <authorList>
            <person name="Botes A."/>
        </authorList>
    </citation>
    <scope>NUCLEOTIDE SEQUENCE [LARGE SCALE GENOMIC DNA]</scope>
    <source>
        <strain evidence="14 15">Ms03</strain>
    </source>
</reference>
<protein>
    <recommendedName>
        <fullName evidence="9">DNA 3'-5' helicase</fullName>
        <ecNumber evidence="9">5.6.2.4</ecNumber>
    </recommendedName>
</protein>
<dbReference type="PROSITE" id="PS51198">
    <property type="entry name" value="UVRD_HELICASE_ATP_BIND"/>
    <property type="match status" value="1"/>
</dbReference>
<dbReference type="Pfam" id="PF00580">
    <property type="entry name" value="UvrD-helicase"/>
    <property type="match status" value="1"/>
</dbReference>
<dbReference type="PANTHER" id="PTHR11070">
    <property type="entry name" value="UVRD / RECB / PCRA DNA HELICASE FAMILY MEMBER"/>
    <property type="match status" value="1"/>
</dbReference>
<feature type="domain" description="UvrD-like helicase ATP-binding" evidence="12">
    <location>
        <begin position="10"/>
        <end position="291"/>
    </location>
</feature>
<dbReference type="RefSeq" id="WP_208664950.1">
    <property type="nucleotide sequence ID" value="NZ_CP041147.1"/>
</dbReference>
<evidence type="ECO:0000313" key="15">
    <source>
        <dbReference type="Proteomes" id="UP000315201"/>
    </source>
</evidence>
<dbReference type="GO" id="GO:0005829">
    <property type="term" value="C:cytosol"/>
    <property type="evidence" value="ECO:0007669"/>
    <property type="project" value="TreeGrafter"/>
</dbReference>
<keyword evidence="3 11" id="KW-0378">Hydrolase</keyword>
<dbReference type="PANTHER" id="PTHR11070:SF2">
    <property type="entry name" value="ATP-DEPENDENT DNA HELICASE SRS2"/>
    <property type="match status" value="1"/>
</dbReference>
<evidence type="ECO:0000256" key="6">
    <source>
        <dbReference type="ARBA" id="ARBA00023125"/>
    </source>
</evidence>
<evidence type="ECO:0000259" key="13">
    <source>
        <dbReference type="PROSITE" id="PS51217"/>
    </source>
</evidence>
<dbReference type="InterPro" id="IPR027417">
    <property type="entry name" value="P-loop_NTPase"/>
</dbReference>
<sequence length="727" mass="83185">MSIYRINLLEGLNEDQQEAVKYLDTPLRIIAGAGSGKTRVLTRKVAYLINELGIAPNHILALTFTNKAANEMKERILQYCAKKYEDALTISTFHSFCLSVLRKHSRAIGYRNNFLVIDEEDKKKVIEAIYQKLDYTTNDMDYKSIMEYISHAKNEGHKSAHDVADELNQKITDLVPSVYQEYLNQLTTSGTVDFDDLIGLTLLLFDTHPEIAEIYKNKFEYILIDEFQDTSAMQYKIIKHIIGKNTHLTIVGDPDQTIFNWRGADINLILDFEKEFPNAKTVILKHNYRSTQNILTAANLLISKNVNRVNKDAITNAEPGPEIEYNRAFSPEDEARWVIQKINELKKQKNQLKSMAILYRSNYYARPFEEALLEANINYKVFNSIRFFNRAEIKDTIAFLRTIVEGTDIPFLRIINVPSRGIGKVYLERITEGASKDETTILEYLIKNYKKLKVPEKVIVENIFPFLKLIVKAKKELISGQKIHKVLNTFLKEVGYYKHISNNNTQRGTAEENVKELLNSIQNWHEEHPEGTVQDYLNMVTLLSVSDEYDNSPNYVSMMTIHSAKGLEFDNIFIVGLSEGVLPSYRVLDPLSNSKSIVKKNKDTIEDERRLAYVSVTRAKNKLFLSDSRGKLFGTGKEKVPSRFLTEMGIDVKNSILNVANKFGNFDDDSRAENADIIIGDFITHVKFGDGEVLDATKEEISVRFVKDGSIRTLNKLHPAIKLLKTN</sequence>
<evidence type="ECO:0000313" key="14">
    <source>
        <dbReference type="EMBL" id="QDF64912.1"/>
    </source>
</evidence>
<dbReference type="InterPro" id="IPR014016">
    <property type="entry name" value="UvrD-like_ATP-bd"/>
</dbReference>
<dbReference type="Proteomes" id="UP000315201">
    <property type="component" value="Chromosome"/>
</dbReference>
<dbReference type="Gene3D" id="1.10.486.10">
    <property type="entry name" value="PCRA, domain 4"/>
    <property type="match status" value="1"/>
</dbReference>
<dbReference type="GO" id="GO:0000725">
    <property type="term" value="P:recombinational repair"/>
    <property type="evidence" value="ECO:0007669"/>
    <property type="project" value="TreeGrafter"/>
</dbReference>
<evidence type="ECO:0000256" key="3">
    <source>
        <dbReference type="ARBA" id="ARBA00022801"/>
    </source>
</evidence>
<dbReference type="InterPro" id="IPR000212">
    <property type="entry name" value="DNA_helicase_UvrD/REP"/>
</dbReference>
<dbReference type="EMBL" id="CP041147">
    <property type="protein sequence ID" value="QDF64912.1"/>
    <property type="molecule type" value="Genomic_DNA"/>
</dbReference>
<evidence type="ECO:0000256" key="10">
    <source>
        <dbReference type="ARBA" id="ARBA00048988"/>
    </source>
</evidence>
<evidence type="ECO:0000256" key="7">
    <source>
        <dbReference type="ARBA" id="ARBA00023235"/>
    </source>
</evidence>
<dbReference type="Gene3D" id="1.10.10.160">
    <property type="match status" value="1"/>
</dbReference>
<evidence type="ECO:0000256" key="5">
    <source>
        <dbReference type="ARBA" id="ARBA00022840"/>
    </source>
</evidence>